<gene>
    <name evidence="3" type="ORF">CASFOL_006690</name>
</gene>
<keyword evidence="2" id="KW-1133">Transmembrane helix</keyword>
<dbReference type="Proteomes" id="UP001632038">
    <property type="component" value="Unassembled WGS sequence"/>
</dbReference>
<feature type="region of interest" description="Disordered" evidence="1">
    <location>
        <begin position="156"/>
        <end position="177"/>
    </location>
</feature>
<dbReference type="PANTHER" id="PTHR37233:SF2">
    <property type="entry name" value="TRANSMEMBRANE PROTEIN"/>
    <property type="match status" value="1"/>
</dbReference>
<evidence type="ECO:0000256" key="2">
    <source>
        <dbReference type="SAM" id="Phobius"/>
    </source>
</evidence>
<name>A0ABD3E954_9LAMI</name>
<accession>A0ABD3E954</accession>
<evidence type="ECO:0000313" key="3">
    <source>
        <dbReference type="EMBL" id="KAL3650287.1"/>
    </source>
</evidence>
<feature type="compositionally biased region" description="Polar residues" evidence="1">
    <location>
        <begin position="96"/>
        <end position="105"/>
    </location>
</feature>
<sequence>MAVSLNSVITFSLTANYQPATTRSKIRVLLLKLPSITSLSDPIKSRKHTHRKTSKFHFLAVGGDNAATETTDKDSKPVDVSNPNNGPRVSELPSESVDSTKTNPDLTPAKPSTDSKRAPLTARERLRAARVLNRYNEPKQSKPGLGSNLLDALRETDKGKKRPGLPEAPVNMLDDSKRGMPKEGWTIEIQGGLDVFLIVFSFVFISTVMFATTYVVWKLGAIHFNEN</sequence>
<dbReference type="PANTHER" id="PTHR37233">
    <property type="entry name" value="TRANSMEMBRANE PROTEIN"/>
    <property type="match status" value="1"/>
</dbReference>
<feature type="transmembrane region" description="Helical" evidence="2">
    <location>
        <begin position="195"/>
        <end position="217"/>
    </location>
</feature>
<keyword evidence="4" id="KW-1185">Reference proteome</keyword>
<feature type="compositionally biased region" description="Basic and acidic residues" evidence="1">
    <location>
        <begin position="113"/>
        <end position="122"/>
    </location>
</feature>
<evidence type="ECO:0000313" key="4">
    <source>
        <dbReference type="Proteomes" id="UP001632038"/>
    </source>
</evidence>
<comment type="caution">
    <text evidence="3">The sequence shown here is derived from an EMBL/GenBank/DDBJ whole genome shotgun (WGS) entry which is preliminary data.</text>
</comment>
<keyword evidence="2" id="KW-0812">Transmembrane</keyword>
<keyword evidence="2" id="KW-0472">Membrane</keyword>
<feature type="region of interest" description="Disordered" evidence="1">
    <location>
        <begin position="65"/>
        <end position="122"/>
    </location>
</feature>
<reference evidence="4" key="1">
    <citation type="journal article" date="2024" name="IScience">
        <title>Strigolactones Initiate the Formation of Haustorium-like Structures in Castilleja.</title>
        <authorList>
            <person name="Buerger M."/>
            <person name="Peterson D."/>
            <person name="Chory J."/>
        </authorList>
    </citation>
    <scope>NUCLEOTIDE SEQUENCE [LARGE SCALE GENOMIC DNA]</scope>
</reference>
<dbReference type="AlphaFoldDB" id="A0ABD3E954"/>
<proteinExistence type="predicted"/>
<organism evidence="3 4">
    <name type="scientific">Castilleja foliolosa</name>
    <dbReference type="NCBI Taxonomy" id="1961234"/>
    <lineage>
        <taxon>Eukaryota</taxon>
        <taxon>Viridiplantae</taxon>
        <taxon>Streptophyta</taxon>
        <taxon>Embryophyta</taxon>
        <taxon>Tracheophyta</taxon>
        <taxon>Spermatophyta</taxon>
        <taxon>Magnoliopsida</taxon>
        <taxon>eudicotyledons</taxon>
        <taxon>Gunneridae</taxon>
        <taxon>Pentapetalae</taxon>
        <taxon>asterids</taxon>
        <taxon>lamiids</taxon>
        <taxon>Lamiales</taxon>
        <taxon>Orobanchaceae</taxon>
        <taxon>Pedicularideae</taxon>
        <taxon>Castillejinae</taxon>
        <taxon>Castilleja</taxon>
    </lineage>
</organism>
<dbReference type="EMBL" id="JAVIJP010000007">
    <property type="protein sequence ID" value="KAL3650287.1"/>
    <property type="molecule type" value="Genomic_DNA"/>
</dbReference>
<evidence type="ECO:0000256" key="1">
    <source>
        <dbReference type="SAM" id="MobiDB-lite"/>
    </source>
</evidence>
<protein>
    <submittedName>
        <fullName evidence="3">Uncharacterized protein</fullName>
    </submittedName>
</protein>